<dbReference type="Proteomes" id="UP001387110">
    <property type="component" value="Unassembled WGS sequence"/>
</dbReference>
<organism evidence="2 3">
    <name type="scientific">Exiguobacterium indicum</name>
    <dbReference type="NCBI Taxonomy" id="296995"/>
    <lineage>
        <taxon>Bacteria</taxon>
        <taxon>Bacillati</taxon>
        <taxon>Bacillota</taxon>
        <taxon>Bacilli</taxon>
        <taxon>Bacillales</taxon>
        <taxon>Bacillales Family XII. Incertae Sedis</taxon>
        <taxon>Exiguobacterium</taxon>
    </lineage>
</organism>
<feature type="region of interest" description="Disordered" evidence="1">
    <location>
        <begin position="1"/>
        <end position="29"/>
    </location>
</feature>
<keyword evidence="3" id="KW-1185">Reference proteome</keyword>
<evidence type="ECO:0000313" key="2">
    <source>
        <dbReference type="EMBL" id="MEI4462846.1"/>
    </source>
</evidence>
<evidence type="ECO:0000256" key="1">
    <source>
        <dbReference type="SAM" id="MobiDB-lite"/>
    </source>
</evidence>
<evidence type="ECO:0000313" key="3">
    <source>
        <dbReference type="Proteomes" id="UP001387110"/>
    </source>
</evidence>
<gene>
    <name evidence="2" type="ORF">SZL87_10450</name>
</gene>
<accession>A0ABU8EIS9</accession>
<feature type="compositionally biased region" description="Polar residues" evidence="1">
    <location>
        <begin position="1"/>
        <end position="14"/>
    </location>
</feature>
<reference evidence="2 3" key="1">
    <citation type="submission" date="2023-12" db="EMBL/GenBank/DDBJ databases">
        <authorList>
            <person name="Easwaran N."/>
            <person name="Lazarus H.P.S."/>
        </authorList>
    </citation>
    <scope>NUCLEOTIDE SEQUENCE [LARGE SCALE GENOMIC DNA]</scope>
    <source>
        <strain evidence="2 3">VIT-2023</strain>
    </source>
</reference>
<comment type="caution">
    <text evidence="2">The sequence shown here is derived from an EMBL/GenBank/DDBJ whole genome shotgun (WGS) entry which is preliminary data.</text>
</comment>
<dbReference type="EMBL" id="JBAWKY010000002">
    <property type="protein sequence ID" value="MEI4462846.1"/>
    <property type="molecule type" value="Genomic_DNA"/>
</dbReference>
<proteinExistence type="predicted"/>
<sequence>MRASRGLSSSIQENNRLKQDNKKKRVKASETVVLKQTVQGETIEQGTYDIEYLVEEKEQYSDSSSSVESMEEKLK</sequence>
<protein>
    <submittedName>
        <fullName evidence="2">Uncharacterized protein</fullName>
    </submittedName>
</protein>
<dbReference type="RefSeq" id="WP_152995360.1">
    <property type="nucleotide sequence ID" value="NZ_JBAWKY010000002.1"/>
</dbReference>
<name>A0ABU8EIS9_9BACL</name>